<proteinExistence type="inferred from homology"/>
<evidence type="ECO:0000256" key="1">
    <source>
        <dbReference type="ARBA" id="ARBA00022553"/>
    </source>
</evidence>
<evidence type="ECO:0000256" key="8">
    <source>
        <dbReference type="SAM" id="MobiDB-lite"/>
    </source>
</evidence>
<dbReference type="GO" id="GO:0003697">
    <property type="term" value="F:single-stranded DNA binding"/>
    <property type="evidence" value="ECO:0007669"/>
    <property type="project" value="UniProtKB-UniRule"/>
</dbReference>
<sequence length="599" mass="69600">MALNAMDYARLTGQSIYTMELFRPIRNFWGRVQEWTRASTTAAGLTWMSRYIYNYPQLMLMNLSPRQPATIRWPLYLYPPPHFLVGYQYVIRVCNDYIFDTRAYSKIKYHEIHGPMQQLLNWSMVSNCTYTLNTGTYQRFLDLDNFQETLSQIQQSILADRVVADLGLIQPMQGYGITHISPEENVPVHIFLQQQTRNMGETNAWGMAEKIRIQQAGHSDVIILQTIRQLKCAYFNYLLNVNSDMQLSLPCDCDWIHAFIEQFNEPINVQTLLQSGLPLQYILKSVISSLSLPNNTPFQLRGGAFELRPRENGRAVTQEMRMRRGEMIQRFIDSLPLPTRRRRPRPVTPPPPSPEGDESEMEQEITFEEEVRNAIAEVIRLLEEELSVQVRNQNFFNFTVNFYQVMQRLEALGEITELVLRRWVLYFFVTEHVASSLNYLHQAFRMANPFTRFVDLNLAQIILRARNTVGEVIYSRLWTDYGQDAFINVMNRISNDLAMSVERAGMGEVPEEEIDQLMTDIAYHDNSGDIEEILKQVAMNDADIDSMEISFRFKLTGPVILSQHREIQNINRKVVLLATQLRAQRLPLPQAHQAVQLPP</sequence>
<evidence type="ECO:0000313" key="9">
    <source>
        <dbReference type="EMBL" id="AMB43023.1"/>
    </source>
</evidence>
<organism evidence="9 10">
    <name type="scientific">Bat mastadenovirus WIV13</name>
    <dbReference type="NCBI Taxonomy" id="1788435"/>
    <lineage>
        <taxon>Viruses</taxon>
        <taxon>Varidnaviria</taxon>
        <taxon>Bamfordvirae</taxon>
        <taxon>Preplasmiviricota</taxon>
        <taxon>Polisuviricotina</taxon>
        <taxon>Pharingeaviricetes</taxon>
        <taxon>Rowavirales</taxon>
        <taxon>Adenoviridae</taxon>
        <taxon>Mastadenovirus</taxon>
        <taxon>Mastadenovirus humile</taxon>
        <taxon>Bat mastadenovirus E</taxon>
    </lineage>
</organism>
<dbReference type="GO" id="GO:0006260">
    <property type="term" value="P:DNA replication"/>
    <property type="evidence" value="ECO:0007669"/>
    <property type="project" value="UniProtKB-KW"/>
</dbReference>
<reference evidence="9 10" key="1">
    <citation type="submission" date="2015-08" db="EMBL/GenBank/DDBJ databases">
        <title>Isolation and characterization of novel bat adenoviruses with diverse genome sizes, low GC contents or extremely long E3 ORFs.</title>
        <authorList>
            <person name="Tan B."/>
            <person name="Yang X.-L."/>
            <person name="Ge X.-Y."/>
            <person name="Peng C."/>
            <person name="Zhang Y.-Z."/>
            <person name="Zhang L.-B."/>
            <person name="Shi Z.-L."/>
        </authorList>
    </citation>
    <scope>NUCLEOTIDE SEQUENCE [LARGE SCALE GENOMIC DNA]</scope>
    <source>
        <strain evidence="9">WIV13</strain>
    </source>
</reference>
<evidence type="ECO:0000256" key="5">
    <source>
        <dbReference type="ARBA" id="ARBA00023124"/>
    </source>
</evidence>
<dbReference type="GO" id="GO:0003690">
    <property type="term" value="F:double-stranded DNA binding"/>
    <property type="evidence" value="ECO:0007669"/>
    <property type="project" value="UniProtKB-UniRule"/>
</dbReference>
<keyword evidence="2 7" id="KW-1048">Host nucleus</keyword>
<protein>
    <recommendedName>
        <fullName evidence="7">Preterminal protein</fullName>
        <shortName evidence="7">pTP</shortName>
    </recommendedName>
    <alternativeName>
        <fullName evidence="7">Bellett protein</fullName>
    </alternativeName>
    <alternativeName>
        <fullName evidence="7">Precursor terminal protein</fullName>
    </alternativeName>
    <component>
        <recommendedName>
            <fullName evidence="7">Intermediate terminal protein</fullName>
            <shortName evidence="7">iTP</shortName>
        </recommendedName>
    </component>
    <component>
        <recommendedName>
            <fullName evidence="7">Terminal protein</fullName>
            <shortName evidence="7">TP</shortName>
        </recommendedName>
    </component>
</protein>
<keyword evidence="6 7" id="KW-0238">DNA-binding</keyword>
<feature type="region of interest" description="Disordered" evidence="8">
    <location>
        <begin position="338"/>
        <end position="364"/>
    </location>
</feature>
<feature type="chain" id="PRO_5023348030" description="Intermediate terminal protein" evidence="7">
    <location>
        <begin position="176"/>
        <end position="599"/>
    </location>
</feature>
<dbReference type="KEGG" id="vg:28715668"/>
<dbReference type="GO" id="GO:0039687">
    <property type="term" value="P:viral DNA strand displacement replication"/>
    <property type="evidence" value="ECO:0007669"/>
    <property type="project" value="UniProtKB-UniRule"/>
</dbReference>
<comment type="similarity">
    <text evidence="7">Belongs to the adenoviridae terminal protein family.</text>
</comment>
<comment type="subunit">
    <text evidence="7">Heterodimer with the polymerase; this heterodimer binds to bp 9 to 18 of the genome. Interacts with host POU2F1; POU2F1 binds to the auxiliary sequences in the inverted terminal repeats and tethers the pTP-POL heterodimer to the origin DNA thereby participating in the assembly of the pre-initiation complex (POL-TP-DBP-NFIA-POU2F1).</text>
</comment>
<dbReference type="EMBL" id="KT698852">
    <property type="protein sequence ID" value="AMB43023.1"/>
    <property type="molecule type" value="Genomic_DNA"/>
</dbReference>
<evidence type="ECO:0000313" key="10">
    <source>
        <dbReference type="Proteomes" id="UP000108481"/>
    </source>
</evidence>
<accession>A0A1B0UHX2</accession>
<feature type="chain" id="PRO_5023348031" description="Preterminal protein" evidence="7">
    <location>
        <begin position="1"/>
        <end position="599"/>
    </location>
</feature>
<evidence type="ECO:0000256" key="4">
    <source>
        <dbReference type="ARBA" id="ARBA00023109"/>
    </source>
</evidence>
<evidence type="ECO:0000256" key="7">
    <source>
        <dbReference type="HAMAP-Rule" id="MF_04061"/>
    </source>
</evidence>
<keyword evidence="3 7" id="KW-0235">DNA replication</keyword>
<evidence type="ECO:0000256" key="2">
    <source>
        <dbReference type="ARBA" id="ARBA00022562"/>
    </source>
</evidence>
<dbReference type="GO" id="GO:0044204">
    <property type="term" value="C:host cell nuclear matrix"/>
    <property type="evidence" value="ECO:0007669"/>
    <property type="project" value="UniProtKB-SubCell"/>
</dbReference>
<dbReference type="OrthoDB" id="4382at10239"/>
<comment type="function">
    <text evidence="7">Protein covalently bound to the viral DNA that acts as a primer for viral genomic replication by DNA strand displacement. Assembles on the viral origin of replication in an initiation complex with viral polymerase, DBP, host NFIA and host POU2F1/OCT1. During initiation, the polymerase covalently couples the first dCTP with Ser-580 of pTP. The terminal protein stimulates the template activity over 20 fold compared to protein-free templates. Neo-synthesized viral genomes are linked to two preterminal proteins, one for each 5' end. These new genomes are encapsidated in the nucleus, and during capsid maturation by viral protease, preterminal protein is first cleaved into intermediary (iTP), then into mature TP. May play a role in host nuclear matrix localization of genomic DNA.</text>
</comment>
<keyword evidence="4 7" id="KW-1194">Viral DNA replication</keyword>
<feature type="chain" id="PRO_5023348032" description="Terminal protein" evidence="7">
    <location>
        <begin position="304"/>
        <end position="599"/>
    </location>
</feature>
<feature type="site" description="Cleavage; by adenovirus protease" evidence="7">
    <location>
        <begin position="303"/>
        <end position="304"/>
    </location>
</feature>
<evidence type="ECO:0000256" key="6">
    <source>
        <dbReference type="ARBA" id="ARBA00023125"/>
    </source>
</evidence>
<comment type="subcellular location">
    <subcellularLocation>
        <location evidence="7">Host nucleus matrix</location>
    </subcellularLocation>
</comment>
<name>A0A1B0UHX2_9ADEN</name>
<comment type="PTM">
    <text evidence="7">Preterminal protein is used to replicate viral genome, upon genomic encapsidation it is processed first into iTP and finally into TP by adenovirus protease.</text>
</comment>
<dbReference type="RefSeq" id="YP_009272923.1">
    <property type="nucleotide sequence ID" value="NC_030874.1"/>
</dbReference>
<gene>
    <name evidence="7" type="primary">PTP</name>
</gene>
<feature type="modified residue" description="O-(5'-phospho-DNA)-serine" evidence="7">
    <location>
        <position position="527"/>
    </location>
</feature>
<dbReference type="Proteomes" id="UP000108481">
    <property type="component" value="Segment"/>
</dbReference>
<feature type="site" description="Cleavage; by adenovirus protease" evidence="7">
    <location>
        <begin position="175"/>
        <end position="176"/>
    </location>
</feature>
<keyword evidence="5 7" id="KW-0190">Covalent protein-DNA linkage</keyword>
<dbReference type="HAMAP" id="MF_04061">
    <property type="entry name" value="ADV_TERM"/>
    <property type="match status" value="1"/>
</dbReference>
<keyword evidence="1 7" id="KW-0597">Phosphoprotein</keyword>
<keyword evidence="10" id="KW-1185">Reference proteome</keyword>
<feature type="site" description="Priming of strand displacement replication by covalently linking the first nucleotide of the new DNA chain" evidence="7">
    <location>
        <position position="527"/>
    </location>
</feature>
<feature type="compositionally biased region" description="Acidic residues" evidence="8">
    <location>
        <begin position="355"/>
        <end position="364"/>
    </location>
</feature>
<dbReference type="Pfam" id="PF02459">
    <property type="entry name" value="Adeno_terminal"/>
    <property type="match status" value="1"/>
</dbReference>
<feature type="short sequence motif" description="Nuclear localization signal" evidence="7">
    <location>
        <begin position="334"/>
        <end position="343"/>
    </location>
</feature>
<evidence type="ECO:0000256" key="3">
    <source>
        <dbReference type="ARBA" id="ARBA00022705"/>
    </source>
</evidence>
<dbReference type="InterPro" id="IPR003391">
    <property type="entry name" value="Adeno_preterminal"/>
</dbReference>